<dbReference type="EMBL" id="LWDE02000773">
    <property type="protein sequence ID" value="KAE8245008.1"/>
    <property type="molecule type" value="Genomic_DNA"/>
</dbReference>
<comment type="caution">
    <text evidence="1">The sequence shown here is derived from an EMBL/GenBank/DDBJ whole genome shotgun (WGS) entry which is preliminary data.</text>
</comment>
<dbReference type="Proteomes" id="UP000077684">
    <property type="component" value="Unassembled WGS sequence"/>
</dbReference>
<accession>A0A8X7MQZ2</accession>
<evidence type="ECO:0000313" key="1">
    <source>
        <dbReference type="EMBL" id="KAE8245008.1"/>
    </source>
</evidence>
<dbReference type="AlphaFoldDB" id="A0A8X7MQZ2"/>
<keyword evidence="2" id="KW-1185">Reference proteome</keyword>
<organism evidence="1 2">
    <name type="scientific">Tilletia controversa</name>
    <name type="common">dwarf bunt fungus</name>
    <dbReference type="NCBI Taxonomy" id="13291"/>
    <lineage>
        <taxon>Eukaryota</taxon>
        <taxon>Fungi</taxon>
        <taxon>Dikarya</taxon>
        <taxon>Basidiomycota</taxon>
        <taxon>Ustilaginomycotina</taxon>
        <taxon>Exobasidiomycetes</taxon>
        <taxon>Tilletiales</taxon>
        <taxon>Tilletiaceae</taxon>
        <taxon>Tilletia</taxon>
    </lineage>
</organism>
<reference evidence="1" key="1">
    <citation type="submission" date="2016-04" db="EMBL/GenBank/DDBJ databases">
        <authorList>
            <person name="Nguyen H.D."/>
            <person name="Samba Siva P."/>
            <person name="Cullis J."/>
            <person name="Levesque C.A."/>
            <person name="Hambleton S."/>
        </authorList>
    </citation>
    <scope>NUCLEOTIDE SEQUENCE</scope>
    <source>
        <strain evidence="1">DAOMC 236426</strain>
    </source>
</reference>
<proteinExistence type="predicted"/>
<evidence type="ECO:0000313" key="2">
    <source>
        <dbReference type="Proteomes" id="UP000077684"/>
    </source>
</evidence>
<gene>
    <name evidence="1" type="ORF">A4X06_0g5861</name>
</gene>
<protein>
    <submittedName>
        <fullName evidence="1">Uncharacterized protein</fullName>
    </submittedName>
</protein>
<name>A0A8X7MQZ2_9BASI</name>
<sequence length="134" mass="14930">MTGGTFTYYLKDSVAVAVVLTGVPPRAHDPLMTLQPDVFDHWRVKVRDAVTGHNNVNQRFYVVIDSSVVMAQVQGQDQLAVRVVVLAQSVRSSVATYDFRKAAQELGLNFAVVDQRIDVDNPEVAGLFRDRMPR</sequence>
<reference evidence="1" key="2">
    <citation type="journal article" date="2019" name="IMA Fungus">
        <title>Genome sequencing and comparison of five Tilletia species to identify candidate genes for the detection of regulated species infecting wheat.</title>
        <authorList>
            <person name="Nguyen H.D.T."/>
            <person name="Sultana T."/>
            <person name="Kesanakurti P."/>
            <person name="Hambleton S."/>
        </authorList>
    </citation>
    <scope>NUCLEOTIDE SEQUENCE</scope>
    <source>
        <strain evidence="1">DAOMC 236426</strain>
    </source>
</reference>